<proteinExistence type="inferred from homology"/>
<keyword evidence="10" id="KW-1185">Reference proteome</keyword>
<evidence type="ECO:0000256" key="2">
    <source>
        <dbReference type="ARBA" id="ARBA00023002"/>
    </source>
</evidence>
<sequence>MQRDLTGIFHAQQDAFTQAPFPSLTIRRERLGRLARMTKRHQHDIVRAIQTDFGQRSETEIRLAEISAVLQAITYTRRRLWHWMRPQRAGMPWRLLPAKARIAPQPLGVVGVMAPWNYPWSLALMPVIDAFAAGNVVMLKPSEYASHTSALLAKLIPQYFTEEEFSVIEGGVDVAEVFSALPFDHLLFTGSTQVGRKVALAAAANLTPVTLELGGKSPAIVAADADLEHAAAAIVFGKGMNAGQTCIAPDYVLVESRSLEAMIKALTQAIAHQRPNDKEATSAISERHQQRIDSLLNEARDHGCRIIDAGPHAPVLIIDPTQDLAVMREEIFGRCLPVIAVKSFDDAIGYVNARAHPLALYAFTNDKTLQSTLLQRTRSGALVFNETLLHHAVPSLPFGGVGESGMGTYHGRHGFERFSHLRGIFYQAKKPTSRLLRPPYRRWLLKLLGLG</sequence>
<gene>
    <name evidence="9" type="ORF">CPA45_04875</name>
</gene>
<evidence type="ECO:0000256" key="4">
    <source>
        <dbReference type="PIRNR" id="PIRNR036492"/>
    </source>
</evidence>
<name>A0A2A4HRL0_9GAMM</name>
<dbReference type="GO" id="GO:0006081">
    <property type="term" value="P:aldehyde metabolic process"/>
    <property type="evidence" value="ECO:0007669"/>
    <property type="project" value="InterPro"/>
</dbReference>
<feature type="domain" description="Aldehyde dehydrogenase" evidence="8">
    <location>
        <begin position="11"/>
        <end position="421"/>
    </location>
</feature>
<evidence type="ECO:0000256" key="5">
    <source>
        <dbReference type="PIRSR" id="PIRSR036492-1"/>
    </source>
</evidence>
<dbReference type="InterPro" id="IPR016163">
    <property type="entry name" value="Ald_DH_C"/>
</dbReference>
<dbReference type="PANTHER" id="PTHR43570">
    <property type="entry name" value="ALDEHYDE DEHYDROGENASE"/>
    <property type="match status" value="1"/>
</dbReference>
<dbReference type="Proteomes" id="UP000218677">
    <property type="component" value="Unassembled WGS sequence"/>
</dbReference>
<dbReference type="InterPro" id="IPR015590">
    <property type="entry name" value="Aldehyde_DH_dom"/>
</dbReference>
<dbReference type="CDD" id="cd07133">
    <property type="entry name" value="ALDH_CALDH_CalB"/>
    <property type="match status" value="1"/>
</dbReference>
<dbReference type="PANTHER" id="PTHR43570:SF20">
    <property type="entry name" value="ALDEHYDE DEHYDROGENASE ALDX-RELATED"/>
    <property type="match status" value="1"/>
</dbReference>
<organism evidence="9 10">
    <name type="scientific">Vreelandella nigrificans</name>
    <dbReference type="NCBI Taxonomy" id="2042704"/>
    <lineage>
        <taxon>Bacteria</taxon>
        <taxon>Pseudomonadati</taxon>
        <taxon>Pseudomonadota</taxon>
        <taxon>Gammaproteobacteria</taxon>
        <taxon>Oceanospirillales</taxon>
        <taxon>Halomonadaceae</taxon>
        <taxon>Vreelandella</taxon>
    </lineage>
</organism>
<protein>
    <recommendedName>
        <fullName evidence="4">Aldehyde dehydrogenase</fullName>
    </recommendedName>
</protein>
<dbReference type="GO" id="GO:0004029">
    <property type="term" value="F:aldehyde dehydrogenase (NAD+) activity"/>
    <property type="evidence" value="ECO:0007669"/>
    <property type="project" value="TreeGrafter"/>
</dbReference>
<reference evidence="10" key="1">
    <citation type="submission" date="2017-09" db="EMBL/GenBank/DDBJ databases">
        <authorList>
            <person name="Cho G.-S."/>
            <person name="Oguntoyinbo F.A."/>
            <person name="Cnockaert M."/>
            <person name="Kabisch J."/>
            <person name="Neve H."/>
            <person name="Bockelmann W."/>
            <person name="Wenning M."/>
            <person name="Franz C.M."/>
            <person name="Vandamme P."/>
        </authorList>
    </citation>
    <scope>NUCLEOTIDE SEQUENCE [LARGE SCALE GENOMIC DNA]</scope>
    <source>
        <strain evidence="10">MBT G8648</strain>
    </source>
</reference>
<feature type="active site" evidence="5">
    <location>
        <position position="246"/>
    </location>
</feature>
<comment type="caution">
    <text evidence="9">The sequence shown here is derived from an EMBL/GenBank/DDBJ whole genome shotgun (WGS) entry which is preliminary data.</text>
</comment>
<dbReference type="SUPFAM" id="SSF53720">
    <property type="entry name" value="ALDH-like"/>
    <property type="match status" value="1"/>
</dbReference>
<keyword evidence="2 4" id="KW-0560">Oxidoreductase</keyword>
<evidence type="ECO:0000256" key="6">
    <source>
        <dbReference type="PROSITE-ProRule" id="PRU10007"/>
    </source>
</evidence>
<evidence type="ECO:0000256" key="1">
    <source>
        <dbReference type="ARBA" id="ARBA00009986"/>
    </source>
</evidence>
<evidence type="ECO:0000313" key="9">
    <source>
        <dbReference type="EMBL" id="PCF97039.1"/>
    </source>
</evidence>
<dbReference type="InterPro" id="IPR012394">
    <property type="entry name" value="Aldehyde_DH_NAD(P)"/>
</dbReference>
<dbReference type="FunFam" id="3.40.605.10:FF:000004">
    <property type="entry name" value="Aldehyde dehydrogenase"/>
    <property type="match status" value="1"/>
</dbReference>
<dbReference type="OrthoDB" id="9812625at2"/>
<comment type="similarity">
    <text evidence="1 4 7">Belongs to the aldehyde dehydrogenase family.</text>
</comment>
<dbReference type="InterPro" id="IPR016162">
    <property type="entry name" value="Ald_DH_N"/>
</dbReference>
<dbReference type="GO" id="GO:0005737">
    <property type="term" value="C:cytoplasm"/>
    <property type="evidence" value="ECO:0007669"/>
    <property type="project" value="TreeGrafter"/>
</dbReference>
<evidence type="ECO:0000259" key="8">
    <source>
        <dbReference type="Pfam" id="PF00171"/>
    </source>
</evidence>
<keyword evidence="3" id="KW-0520">NAD</keyword>
<dbReference type="EMBL" id="NWUX01000002">
    <property type="protein sequence ID" value="PCF97039.1"/>
    <property type="molecule type" value="Genomic_DNA"/>
</dbReference>
<dbReference type="Pfam" id="PF00171">
    <property type="entry name" value="Aldedh"/>
    <property type="match status" value="1"/>
</dbReference>
<dbReference type="InterPro" id="IPR029510">
    <property type="entry name" value="Ald_DH_CS_GLU"/>
</dbReference>
<dbReference type="AlphaFoldDB" id="A0A2A4HRL0"/>
<dbReference type="PIRSF" id="PIRSF036492">
    <property type="entry name" value="ALDH"/>
    <property type="match status" value="1"/>
</dbReference>
<dbReference type="Gene3D" id="3.40.309.10">
    <property type="entry name" value="Aldehyde Dehydrogenase, Chain A, domain 2"/>
    <property type="match status" value="1"/>
</dbReference>
<dbReference type="PROSITE" id="PS00687">
    <property type="entry name" value="ALDEHYDE_DEHYDR_GLU"/>
    <property type="match status" value="1"/>
</dbReference>
<dbReference type="InterPro" id="IPR016161">
    <property type="entry name" value="Ald_DH/histidinol_DH"/>
</dbReference>
<feature type="active site" evidence="5 6">
    <location>
        <position position="212"/>
    </location>
</feature>
<evidence type="ECO:0000256" key="7">
    <source>
        <dbReference type="RuleBase" id="RU003345"/>
    </source>
</evidence>
<evidence type="ECO:0000256" key="3">
    <source>
        <dbReference type="ARBA" id="ARBA00023027"/>
    </source>
</evidence>
<dbReference type="Gene3D" id="3.40.605.10">
    <property type="entry name" value="Aldehyde Dehydrogenase, Chain A, domain 1"/>
    <property type="match status" value="1"/>
</dbReference>
<evidence type="ECO:0000313" key="10">
    <source>
        <dbReference type="Proteomes" id="UP000218677"/>
    </source>
</evidence>
<accession>A0A2A4HRL0</accession>
<dbReference type="RefSeq" id="WP_096650488.1">
    <property type="nucleotide sequence ID" value="NZ_NWUX01000002.1"/>
</dbReference>